<dbReference type="PANTHER" id="PTHR43331">
    <property type="entry name" value="HOMOSERINE DEHYDROGENASE"/>
    <property type="match status" value="1"/>
</dbReference>
<keyword evidence="17" id="KW-1185">Reference proteome</keyword>
<evidence type="ECO:0000256" key="13">
    <source>
        <dbReference type="RuleBase" id="RU004171"/>
    </source>
</evidence>
<comment type="similarity">
    <text evidence="3 13">Belongs to the homoserine dehydrogenase family.</text>
</comment>
<evidence type="ECO:0000313" key="16">
    <source>
        <dbReference type="EMBL" id="SHE71123.1"/>
    </source>
</evidence>
<evidence type="ECO:0000259" key="14">
    <source>
        <dbReference type="Pfam" id="PF00742"/>
    </source>
</evidence>
<dbReference type="PROSITE" id="PS01042">
    <property type="entry name" value="HOMOSER_DHGENASE"/>
    <property type="match status" value="1"/>
</dbReference>
<evidence type="ECO:0000256" key="10">
    <source>
        <dbReference type="ARBA" id="ARBA00023167"/>
    </source>
</evidence>
<dbReference type="EMBL" id="FQVL01000002">
    <property type="protein sequence ID" value="SHE71123.1"/>
    <property type="molecule type" value="Genomic_DNA"/>
</dbReference>
<comment type="pathway">
    <text evidence="2 12">Amino-acid biosynthesis; L-methionine biosynthesis via de novo pathway; L-homoserine from L-aspartate: step 3/3.</text>
</comment>
<evidence type="ECO:0000313" key="17">
    <source>
        <dbReference type="Proteomes" id="UP000184476"/>
    </source>
</evidence>
<dbReference type="PANTHER" id="PTHR43331:SF1">
    <property type="entry name" value="HOMOSERINE DEHYDROGENASE"/>
    <property type="match status" value="1"/>
</dbReference>
<sequence length="432" mass="47264">MEQVHVALLGLGTVGTGVYKMISTNQDVIARQTGRYFEIQSILVRNLDKERNLKGIHHLLTDQFAHVLDKQVDVVVEAMGGVEPALTYVKQAIEHGCHVVTANKELVARHGVELEKLAAEKGVQLLYEASVGGGIPILGTLQHFLKVNRIHKVMGIVNGTTNFILTQMDEGGRDFDDVLAEAQQKGYAEADPTADVEGIDAAHKTAILSRIVFGVAVNVDEIPRRGISDVKRVELQLANMLGYKFKLLAQAEQFGENGPVSCSVMPTLVPHEHPLAGVSGVYNAITAEADQAQDITLVGQGAGEKPTASAVVEDVTNLYRLPLVHRPILQPSLFVPHRNETGLSFVLLHSPHQAKDHEVEQCIESLEKSAAHVVDDVLIYDKQGTYLGMLLNQHNDAWQSSVSERWRVEQIRPVLAYGEVVSKSKSLQTTKS</sequence>
<keyword evidence="10 12" id="KW-0486">Methionine biosynthesis</keyword>
<evidence type="ECO:0000256" key="9">
    <source>
        <dbReference type="ARBA" id="ARBA00023053"/>
    </source>
</evidence>
<dbReference type="GO" id="GO:0050661">
    <property type="term" value="F:NADP binding"/>
    <property type="evidence" value="ECO:0007669"/>
    <property type="project" value="InterPro"/>
</dbReference>
<dbReference type="FunFam" id="3.30.360.10:FF:000005">
    <property type="entry name" value="Homoserine dehydrogenase"/>
    <property type="match status" value="1"/>
</dbReference>
<dbReference type="Gene3D" id="3.40.50.720">
    <property type="entry name" value="NAD(P)-binding Rossmann-like Domain"/>
    <property type="match status" value="1"/>
</dbReference>
<dbReference type="Pfam" id="PF03447">
    <property type="entry name" value="NAD_binding_3"/>
    <property type="match status" value="1"/>
</dbReference>
<dbReference type="Proteomes" id="UP000184476">
    <property type="component" value="Unassembled WGS sequence"/>
</dbReference>
<reference evidence="16 17" key="1">
    <citation type="submission" date="2016-11" db="EMBL/GenBank/DDBJ databases">
        <authorList>
            <person name="Jaros S."/>
            <person name="Januszkiewicz K."/>
            <person name="Wedrychowicz H."/>
        </authorList>
    </citation>
    <scope>NUCLEOTIDE SEQUENCE [LARGE SCALE GENOMIC DNA]</scope>
    <source>
        <strain evidence="16 17">DSM 44666</strain>
    </source>
</reference>
<dbReference type="Gene3D" id="3.30.360.10">
    <property type="entry name" value="Dihydrodipicolinate Reductase, domain 2"/>
    <property type="match status" value="1"/>
</dbReference>
<dbReference type="GO" id="GO:0004412">
    <property type="term" value="F:homoserine dehydrogenase activity"/>
    <property type="evidence" value="ECO:0007669"/>
    <property type="project" value="UniProtKB-EC"/>
</dbReference>
<dbReference type="InterPro" id="IPR036291">
    <property type="entry name" value="NAD(P)-bd_dom_sf"/>
</dbReference>
<evidence type="ECO:0000256" key="7">
    <source>
        <dbReference type="ARBA" id="ARBA00022697"/>
    </source>
</evidence>
<dbReference type="AlphaFoldDB" id="A0A1M4VQL3"/>
<dbReference type="RefSeq" id="WP_073154040.1">
    <property type="nucleotide sequence ID" value="NZ_FQVL01000002.1"/>
</dbReference>
<dbReference type="Pfam" id="PF00742">
    <property type="entry name" value="Homoserine_dh"/>
    <property type="match status" value="1"/>
</dbReference>
<dbReference type="STRING" id="112248.SAMN05444392_102474"/>
<gene>
    <name evidence="16" type="ORF">SAMN05444392_102474</name>
</gene>
<keyword evidence="8 12" id="KW-0560">Oxidoreductase</keyword>
<evidence type="ECO:0000256" key="11">
    <source>
        <dbReference type="ARBA" id="ARBA00048841"/>
    </source>
</evidence>
<evidence type="ECO:0000256" key="12">
    <source>
        <dbReference type="RuleBase" id="RU000579"/>
    </source>
</evidence>
<feature type="domain" description="Aspartate/homoserine dehydrogenase NAD-binding" evidence="15">
    <location>
        <begin position="10"/>
        <end position="128"/>
    </location>
</feature>
<organism evidence="16 17">
    <name type="scientific">Seinonella peptonophila</name>
    <dbReference type="NCBI Taxonomy" id="112248"/>
    <lineage>
        <taxon>Bacteria</taxon>
        <taxon>Bacillati</taxon>
        <taxon>Bacillota</taxon>
        <taxon>Bacilli</taxon>
        <taxon>Bacillales</taxon>
        <taxon>Thermoactinomycetaceae</taxon>
        <taxon>Seinonella</taxon>
    </lineage>
</organism>
<keyword evidence="12" id="KW-0521">NADP</keyword>
<evidence type="ECO:0000256" key="8">
    <source>
        <dbReference type="ARBA" id="ARBA00023002"/>
    </source>
</evidence>
<dbReference type="SUPFAM" id="SSF55347">
    <property type="entry name" value="Glyceraldehyde-3-phosphate dehydrogenase-like, C-terminal domain"/>
    <property type="match status" value="1"/>
</dbReference>
<dbReference type="GO" id="GO:0009088">
    <property type="term" value="P:threonine biosynthetic process"/>
    <property type="evidence" value="ECO:0007669"/>
    <property type="project" value="UniProtKB-UniPathway"/>
</dbReference>
<dbReference type="UniPathway" id="UPA00050">
    <property type="reaction ID" value="UER00063"/>
</dbReference>
<evidence type="ECO:0000256" key="5">
    <source>
        <dbReference type="ARBA" id="ARBA00013376"/>
    </source>
</evidence>
<evidence type="ECO:0000256" key="1">
    <source>
        <dbReference type="ARBA" id="ARBA00005056"/>
    </source>
</evidence>
<dbReference type="UniPathway" id="UPA00051">
    <property type="reaction ID" value="UER00465"/>
</dbReference>
<keyword evidence="7 12" id="KW-0791">Threonine biosynthesis</keyword>
<keyword evidence="9" id="KW-0915">Sodium</keyword>
<dbReference type="EC" id="1.1.1.3" evidence="4 12"/>
<feature type="domain" description="Homoserine dehydrogenase catalytic" evidence="14">
    <location>
        <begin position="136"/>
        <end position="315"/>
    </location>
</feature>
<comment type="pathway">
    <text evidence="1 12">Amino-acid biosynthesis; L-threonine biosynthesis; L-threonine from L-aspartate: step 3/5.</text>
</comment>
<evidence type="ECO:0000256" key="2">
    <source>
        <dbReference type="ARBA" id="ARBA00005062"/>
    </source>
</evidence>
<evidence type="ECO:0000259" key="15">
    <source>
        <dbReference type="Pfam" id="PF03447"/>
    </source>
</evidence>
<proteinExistence type="inferred from homology"/>
<evidence type="ECO:0000256" key="4">
    <source>
        <dbReference type="ARBA" id="ARBA00013213"/>
    </source>
</evidence>
<dbReference type="InterPro" id="IPR005106">
    <property type="entry name" value="Asp/hSer_DH_NAD-bd"/>
</dbReference>
<dbReference type="InterPro" id="IPR019811">
    <property type="entry name" value="HDH_CS"/>
</dbReference>
<dbReference type="NCBIfam" id="NF004976">
    <property type="entry name" value="PRK06349.1"/>
    <property type="match status" value="1"/>
</dbReference>
<name>A0A1M4VQL3_9BACL</name>
<protein>
    <recommendedName>
        <fullName evidence="5 12">Homoserine dehydrogenase</fullName>
        <ecNumber evidence="4 12">1.1.1.3</ecNumber>
    </recommendedName>
</protein>
<evidence type="ECO:0000256" key="6">
    <source>
        <dbReference type="ARBA" id="ARBA00022605"/>
    </source>
</evidence>
<accession>A0A1M4VQL3</accession>
<comment type="catalytic activity">
    <reaction evidence="11">
        <text>L-homoserine + NADP(+) = L-aspartate 4-semialdehyde + NADPH + H(+)</text>
        <dbReference type="Rhea" id="RHEA:15761"/>
        <dbReference type="ChEBI" id="CHEBI:15378"/>
        <dbReference type="ChEBI" id="CHEBI:57476"/>
        <dbReference type="ChEBI" id="CHEBI:57783"/>
        <dbReference type="ChEBI" id="CHEBI:58349"/>
        <dbReference type="ChEBI" id="CHEBI:537519"/>
        <dbReference type="EC" id="1.1.1.3"/>
    </reaction>
    <physiologicalReaction direction="right-to-left" evidence="11">
        <dbReference type="Rhea" id="RHEA:15763"/>
    </physiologicalReaction>
</comment>
<dbReference type="InterPro" id="IPR001342">
    <property type="entry name" value="HDH_cat"/>
</dbReference>
<evidence type="ECO:0000256" key="3">
    <source>
        <dbReference type="ARBA" id="ARBA00006753"/>
    </source>
</evidence>
<dbReference type="GO" id="GO:0009086">
    <property type="term" value="P:methionine biosynthetic process"/>
    <property type="evidence" value="ECO:0007669"/>
    <property type="project" value="UniProtKB-KW"/>
</dbReference>
<dbReference type="SUPFAM" id="SSF51735">
    <property type="entry name" value="NAD(P)-binding Rossmann-fold domains"/>
    <property type="match status" value="1"/>
</dbReference>
<keyword evidence="6 12" id="KW-0028">Amino-acid biosynthesis</keyword>